<reference evidence="2 3" key="1">
    <citation type="submission" date="2023-07" db="EMBL/GenBank/DDBJ databases">
        <title>Genomic Encyclopedia of Type Strains, Phase IV (KMG-IV): sequencing the most valuable type-strain genomes for metagenomic binning, comparative biology and taxonomic classification.</title>
        <authorList>
            <person name="Goeker M."/>
        </authorList>
    </citation>
    <scope>NUCLEOTIDE SEQUENCE [LARGE SCALE GENOMIC DNA]</scope>
    <source>
        <strain evidence="2 3">DSM 1111</strain>
    </source>
</reference>
<gene>
    <name evidence="2" type="ORF">J2045_000674</name>
</gene>
<keyword evidence="3" id="KW-1185">Reference proteome</keyword>
<dbReference type="Proteomes" id="UP001238496">
    <property type="component" value="Unassembled WGS sequence"/>
</dbReference>
<comment type="caution">
    <text evidence="2">The sequence shown here is derived from an EMBL/GenBank/DDBJ whole genome shotgun (WGS) entry which is preliminary data.</text>
</comment>
<accession>A0ABU0G4G7</accession>
<dbReference type="EMBL" id="JAUSUW010000002">
    <property type="protein sequence ID" value="MDQ0419661.1"/>
    <property type="molecule type" value="Genomic_DNA"/>
</dbReference>
<evidence type="ECO:0000256" key="1">
    <source>
        <dbReference type="SAM" id="MobiDB-lite"/>
    </source>
</evidence>
<proteinExistence type="predicted"/>
<dbReference type="RefSeq" id="WP_307369390.1">
    <property type="nucleotide sequence ID" value="NZ_JAUSUW010000002.1"/>
</dbReference>
<sequence length="100" mass="11120">MLKKNSPEGERKLADQMLLRALLHRSNYSSADLRAQSGRNYAREVVVINRLRNGMVMADMQPALWENVGFSEAAALLRWEDEGGSPCGRDQVGTTGRRSG</sequence>
<organism evidence="2 3">
    <name type="scientific">Peteryoungia aggregata LMG 23059</name>
    <dbReference type="NCBI Taxonomy" id="1368425"/>
    <lineage>
        <taxon>Bacteria</taxon>
        <taxon>Pseudomonadati</taxon>
        <taxon>Pseudomonadota</taxon>
        <taxon>Alphaproteobacteria</taxon>
        <taxon>Hyphomicrobiales</taxon>
        <taxon>Rhizobiaceae</taxon>
        <taxon>Peteryoungia</taxon>
    </lineage>
</organism>
<protein>
    <submittedName>
        <fullName evidence="2">Transcription elongation GreA/GreB family factor</fullName>
    </submittedName>
</protein>
<feature type="region of interest" description="Disordered" evidence="1">
    <location>
        <begin position="81"/>
        <end position="100"/>
    </location>
</feature>
<evidence type="ECO:0000313" key="2">
    <source>
        <dbReference type="EMBL" id="MDQ0419661.1"/>
    </source>
</evidence>
<evidence type="ECO:0000313" key="3">
    <source>
        <dbReference type="Proteomes" id="UP001238496"/>
    </source>
</evidence>
<name>A0ABU0G4G7_9HYPH</name>